<keyword evidence="1 3" id="KW-0853">WD repeat</keyword>
<dbReference type="PROSITE" id="PS50082">
    <property type="entry name" value="WD_REPEATS_2"/>
    <property type="match status" value="6"/>
</dbReference>
<evidence type="ECO:0000313" key="7">
    <source>
        <dbReference type="EMBL" id="CAE6448674.1"/>
    </source>
</evidence>
<dbReference type="InterPro" id="IPR027417">
    <property type="entry name" value="P-loop_NTPase"/>
</dbReference>
<gene>
    <name evidence="7" type="ORF">RDB_LOCUS64640</name>
</gene>
<protein>
    <recommendedName>
        <fullName evidence="6">Nephrocystin 3-like N-terminal domain-containing protein</fullName>
    </recommendedName>
</protein>
<dbReference type="InterPro" id="IPR056884">
    <property type="entry name" value="NPHP3-like_N"/>
</dbReference>
<dbReference type="PROSITE" id="PS50294">
    <property type="entry name" value="WD_REPEATS_REGION"/>
    <property type="match status" value="4"/>
</dbReference>
<keyword evidence="4" id="KW-0175">Coiled coil</keyword>
<evidence type="ECO:0000256" key="5">
    <source>
        <dbReference type="SAM" id="MobiDB-lite"/>
    </source>
</evidence>
<keyword evidence="2" id="KW-0677">Repeat</keyword>
<dbReference type="InterPro" id="IPR019775">
    <property type="entry name" value="WD40_repeat_CS"/>
</dbReference>
<feature type="repeat" description="WD" evidence="3">
    <location>
        <begin position="817"/>
        <end position="858"/>
    </location>
</feature>
<dbReference type="Pfam" id="PF24883">
    <property type="entry name" value="NPHP3_N"/>
    <property type="match status" value="1"/>
</dbReference>
<evidence type="ECO:0000256" key="2">
    <source>
        <dbReference type="ARBA" id="ARBA00022737"/>
    </source>
</evidence>
<feature type="repeat" description="WD" evidence="3">
    <location>
        <begin position="1003"/>
        <end position="1035"/>
    </location>
</feature>
<dbReference type="SUPFAM" id="SSF50978">
    <property type="entry name" value="WD40 repeat-like"/>
    <property type="match status" value="1"/>
</dbReference>
<dbReference type="InterPro" id="IPR020472">
    <property type="entry name" value="WD40_PAC1"/>
</dbReference>
<dbReference type="EMBL" id="CAJMWX010001037">
    <property type="protein sequence ID" value="CAE6448674.1"/>
    <property type="molecule type" value="Genomic_DNA"/>
</dbReference>
<dbReference type="InterPro" id="IPR001680">
    <property type="entry name" value="WD40_rpt"/>
</dbReference>
<feature type="domain" description="Nephrocystin 3-like N-terminal" evidence="6">
    <location>
        <begin position="229"/>
        <end position="385"/>
    </location>
</feature>
<evidence type="ECO:0000259" key="6">
    <source>
        <dbReference type="Pfam" id="PF24883"/>
    </source>
</evidence>
<evidence type="ECO:0000313" key="8">
    <source>
        <dbReference type="Proteomes" id="UP000663888"/>
    </source>
</evidence>
<dbReference type="Gene3D" id="2.130.10.10">
    <property type="entry name" value="YVTN repeat-like/Quinoprotein amine dehydrogenase"/>
    <property type="match status" value="4"/>
</dbReference>
<feature type="repeat" description="WD" evidence="3">
    <location>
        <begin position="947"/>
        <end position="988"/>
    </location>
</feature>
<feature type="repeat" description="WD" evidence="3">
    <location>
        <begin position="1353"/>
        <end position="1394"/>
    </location>
</feature>
<name>A0A8H3GGZ6_9AGAM</name>
<comment type="caution">
    <text evidence="7">The sequence shown here is derived from an EMBL/GenBank/DDBJ whole genome shotgun (WGS) entry which is preliminary data.</text>
</comment>
<evidence type="ECO:0000256" key="1">
    <source>
        <dbReference type="ARBA" id="ARBA00022574"/>
    </source>
</evidence>
<feature type="repeat" description="WD" evidence="3">
    <location>
        <begin position="1037"/>
        <end position="1078"/>
    </location>
</feature>
<dbReference type="SUPFAM" id="SSF50998">
    <property type="entry name" value="Quinoprotein alcohol dehydrogenase-like"/>
    <property type="match status" value="1"/>
</dbReference>
<dbReference type="Pfam" id="PF00400">
    <property type="entry name" value="WD40"/>
    <property type="match status" value="6"/>
</dbReference>
<proteinExistence type="predicted"/>
<dbReference type="PANTHER" id="PTHR22847">
    <property type="entry name" value="WD40 REPEAT PROTEIN"/>
    <property type="match status" value="1"/>
</dbReference>
<feature type="coiled-coil region" evidence="4">
    <location>
        <begin position="83"/>
        <end position="110"/>
    </location>
</feature>
<reference evidence="7" key="1">
    <citation type="submission" date="2021-01" db="EMBL/GenBank/DDBJ databases">
        <authorList>
            <person name="Kaushik A."/>
        </authorList>
    </citation>
    <scope>NUCLEOTIDE SEQUENCE</scope>
    <source>
        <strain evidence="7">AG4-R118</strain>
    </source>
</reference>
<dbReference type="SMART" id="SM00320">
    <property type="entry name" value="WD40"/>
    <property type="match status" value="10"/>
</dbReference>
<dbReference type="Gene3D" id="3.40.50.300">
    <property type="entry name" value="P-loop containing nucleotide triphosphate hydrolases"/>
    <property type="match status" value="1"/>
</dbReference>
<dbReference type="InterPro" id="IPR011047">
    <property type="entry name" value="Quinoprotein_ADH-like_sf"/>
</dbReference>
<evidence type="ECO:0000256" key="4">
    <source>
        <dbReference type="SAM" id="Coils"/>
    </source>
</evidence>
<dbReference type="GO" id="GO:1990234">
    <property type="term" value="C:transferase complex"/>
    <property type="evidence" value="ECO:0007669"/>
    <property type="project" value="UniProtKB-ARBA"/>
</dbReference>
<dbReference type="SUPFAM" id="SSF52540">
    <property type="entry name" value="P-loop containing nucleoside triphosphate hydrolases"/>
    <property type="match status" value="1"/>
</dbReference>
<feature type="region of interest" description="Disordered" evidence="5">
    <location>
        <begin position="1074"/>
        <end position="1098"/>
    </location>
</feature>
<dbReference type="InterPro" id="IPR036322">
    <property type="entry name" value="WD40_repeat_dom_sf"/>
</dbReference>
<dbReference type="PROSITE" id="PS00678">
    <property type="entry name" value="WD_REPEATS_1"/>
    <property type="match status" value="2"/>
</dbReference>
<dbReference type="Proteomes" id="UP000663888">
    <property type="component" value="Unassembled WGS sequence"/>
</dbReference>
<dbReference type="PANTHER" id="PTHR22847:SF637">
    <property type="entry name" value="WD REPEAT DOMAIN 5B"/>
    <property type="match status" value="1"/>
</dbReference>
<organism evidence="7 8">
    <name type="scientific">Rhizoctonia solani</name>
    <dbReference type="NCBI Taxonomy" id="456999"/>
    <lineage>
        <taxon>Eukaryota</taxon>
        <taxon>Fungi</taxon>
        <taxon>Dikarya</taxon>
        <taxon>Basidiomycota</taxon>
        <taxon>Agaricomycotina</taxon>
        <taxon>Agaricomycetes</taxon>
        <taxon>Cantharellales</taxon>
        <taxon>Ceratobasidiaceae</taxon>
        <taxon>Rhizoctonia</taxon>
    </lineage>
</organism>
<dbReference type="PRINTS" id="PR00320">
    <property type="entry name" value="GPROTEINBRPT"/>
</dbReference>
<sequence length="1466" mass="162458">MPLRDKIRKFKSDAKSRIFGVDEVKDGTHAGAGRTTTTPVPVPDTTHNWTQLRALIRVLEQAAKPLPALKAAVTGIAECVGIYESVTRQRKEYEVLYKELEELFQALRINCTENASPAITSTVEALCGSIQYEIIGVRQKLGQGKQRAYLEAEWEADAVLACYRRIQLQLQRISLNMDMAVWRIVDETAVDNRLKHLSPSLSARYNSAQAIELKRGPCTTNTRVDLLSQMLDWVDNSDPGSVYWMNGMAGTGKTTVAYSLCLELETGQRLGASFFCSRLLPECRNINLIVPSIAYQLARFSRPFRFVLSSILEKDPDVHTQLPLIQFDSLIVQPLLQVKDTLPESLVVVIDALDECDNKESMSQILEVLLTRSLGLPVKFVVSSRPEPQIRDEMAKQTDQIRSRVVLHELNKNAVQADIETYLRVTLAQIQPTEDQITTLVEQAGILFIYAATVARYISHDRFRRNPRARLTSILESSRKSENKHIAIDELYAIILRAAFDDDSLEDHEREDMKQVLHTIMCAYEPLTVEMISMLLNINDLDRVHAALRPLWSVLHISGANELVTTLHASFSDYMLDPLRSKDYHCDPKAHNQALARLCFDCFRITQPQFNICGLQSSYILDNHVEGIEERIQAAISPNLFYAARYWAAHLQSASESRDLIEELEVFLSRRFLLWMEVMNLKKCAGTIPQVISRAAKWEAGRSIGLSMLIHDAFRFASTFAISAVSSSTPHIYTSMLLFWPESSPISKCYATRTQGAIKVEGKAIDQTQHALLATWSFDHPTISPTFSPDSMQIAVGLGPTILLLSALTGQKILPPFEGHSSDVASIRFAPDGTRIISCSIDGTIRVWSAQSGEMLLGPLCSHIGYSANFSPDGTRIVSVSFDGLLVWDASTGQLTSSSFVEDEHQSRPTAPVKYSPDGNFIICSNSAGGIQIHDAKDGKVSRTFDPSDYTYTYSSFDVSPDGARLASVSSTDTIRIWDFRTGRELLGPLSIAPSSPYTLSQSVSFSPDGLYLVSDFSNGAICMWDTQSGNLVLGPLRTHTNHTTSSGFSPDGNHIISGSSDNTLRLWDTRARSTNKTPAPSPSPGHTGPIQSARFSPDGTRIISEAPEYPCHNMCIWDAESGEMVLGPLENSHSGGLPPVYSPKGDYIIWENDYGLVLLDAQTGDVTRSLLKCGRVSSVRFSPDNTCIIIGSWENKIRILAADTGHSLMVIHIPSINLYHYHTLSTTFSPDGKTVAILSNYSDGFPKHYEMRIYDTCSGQLLYDKSYGDSGASSFRVGISPEGTQLASTWESAILVQDTRTGEKKLGPLKGHTGWIQSVEFSRDGTKIVSGGGDHAICVWDAQTGHRIFGPIKWHTDSVHSVSFSPDGTQVVSGSEDKTIRVTDIQATPALLPNCAPMGFGEWELREDGWVVDDSSRLLVWIPPGLRTTLMFPRTKLLISTQDYLRLNFEGAYIGESWGKCYQPV</sequence>
<evidence type="ECO:0000256" key="3">
    <source>
        <dbReference type="PROSITE-ProRule" id="PRU00221"/>
    </source>
</evidence>
<feature type="repeat" description="WD" evidence="3">
    <location>
        <begin position="1310"/>
        <end position="1351"/>
    </location>
</feature>
<accession>A0A8H3GGZ6</accession>
<dbReference type="CDD" id="cd00200">
    <property type="entry name" value="WD40"/>
    <property type="match status" value="2"/>
</dbReference>
<dbReference type="InterPro" id="IPR015943">
    <property type="entry name" value="WD40/YVTN_repeat-like_dom_sf"/>
</dbReference>